<keyword evidence="1" id="KW-0150">Chloroplast</keyword>
<dbReference type="InterPro" id="IPR014710">
    <property type="entry name" value="RmlC-like_jellyroll"/>
</dbReference>
<accession>A0A1Z1MJZ2</accession>
<dbReference type="InterPro" id="IPR018490">
    <property type="entry name" value="cNMP-bd_dom_sf"/>
</dbReference>
<reference evidence="1" key="1">
    <citation type="journal article" date="2017" name="J. Phycol.">
        <title>Analysis of chloroplast genomes and a supermatrix inform reclassification of the Rhodomelaceae (Rhodophyta).</title>
        <authorList>
            <person name="Diaz-Tapia P."/>
            <person name="Maggs C.A."/>
            <person name="West J.A."/>
            <person name="Verbruggen H."/>
        </authorList>
    </citation>
    <scope>NUCLEOTIDE SEQUENCE</scope>
    <source>
        <strain evidence="1">PD949</strain>
    </source>
</reference>
<dbReference type="GeneID" id="33359164"/>
<protein>
    <submittedName>
        <fullName evidence="1">Global nitrogen transcriptional regulator</fullName>
    </submittedName>
</protein>
<sequence length="212" mass="25037">MKWITFLVNCNIKYYIYKLYKEDSIIIENNNHNAKTLVILCGSTYLIKYFANAEFLPIAILSKDNIFNIITSSSNQKFYYKLTAIEKTYIIAFPQCALNKKQKSHVNFLENIVKSYYKTLKKYEIMNEIINQKYLKNRTIQLLLSILLEFGIVKQNNIHIPFKVSNKNLAIMTGTNKTTISKIMKEIYKNLNIKYSSKKIMNIKNIFNIKFY</sequence>
<dbReference type="InterPro" id="IPR036390">
    <property type="entry name" value="WH_DNA-bd_sf"/>
</dbReference>
<dbReference type="SUPFAM" id="SSF51206">
    <property type="entry name" value="cAMP-binding domain-like"/>
    <property type="match status" value="1"/>
</dbReference>
<organism evidence="1">
    <name type="scientific">Ophidocladus simpliciusculus</name>
    <dbReference type="NCBI Taxonomy" id="1261574"/>
    <lineage>
        <taxon>Eukaryota</taxon>
        <taxon>Rhodophyta</taxon>
        <taxon>Florideophyceae</taxon>
        <taxon>Rhodymeniophycidae</taxon>
        <taxon>Ceramiales</taxon>
        <taxon>Rhodomelaceae</taxon>
        <taxon>Herposiphonieae</taxon>
        <taxon>Ophidocladus</taxon>
    </lineage>
</organism>
<name>A0A1Z1MJZ2_9FLOR</name>
<gene>
    <name evidence="1" type="primary">ntcA</name>
</gene>
<dbReference type="AlphaFoldDB" id="A0A1Z1MJZ2"/>
<dbReference type="InterPro" id="IPR036388">
    <property type="entry name" value="WH-like_DNA-bd_sf"/>
</dbReference>
<geneLocation type="chloroplast" evidence="1"/>
<proteinExistence type="predicted"/>
<dbReference type="Gene3D" id="1.10.10.10">
    <property type="entry name" value="Winged helix-like DNA-binding domain superfamily/Winged helix DNA-binding domain"/>
    <property type="match status" value="1"/>
</dbReference>
<dbReference type="EMBL" id="MF101440">
    <property type="protein sequence ID" value="ARW66081.1"/>
    <property type="molecule type" value="Genomic_DNA"/>
</dbReference>
<dbReference type="RefSeq" id="YP_009396895.1">
    <property type="nucleotide sequence ID" value="NC_035284.1"/>
</dbReference>
<evidence type="ECO:0000313" key="1">
    <source>
        <dbReference type="EMBL" id="ARW66081.1"/>
    </source>
</evidence>
<keyword evidence="1" id="KW-0934">Plastid</keyword>
<dbReference type="Gene3D" id="2.60.120.10">
    <property type="entry name" value="Jelly Rolls"/>
    <property type="match status" value="1"/>
</dbReference>
<dbReference type="SUPFAM" id="SSF46785">
    <property type="entry name" value="Winged helix' DNA-binding domain"/>
    <property type="match status" value="1"/>
</dbReference>